<dbReference type="Pfam" id="PF01370">
    <property type="entry name" value="Epimerase"/>
    <property type="match status" value="1"/>
</dbReference>
<dbReference type="InterPro" id="IPR001509">
    <property type="entry name" value="Epimerase_deHydtase"/>
</dbReference>
<dbReference type="RefSeq" id="WP_090879892.1">
    <property type="nucleotide sequence ID" value="NZ_FMXQ01000011.1"/>
</dbReference>
<comment type="cofactor">
    <cofactor evidence="2 10">
        <name>NAD(+)</name>
        <dbReference type="ChEBI" id="CHEBI:57540"/>
    </cofactor>
</comment>
<evidence type="ECO:0000256" key="7">
    <source>
        <dbReference type="ARBA" id="ARBA00023027"/>
    </source>
</evidence>
<dbReference type="NCBIfam" id="TIGR01179">
    <property type="entry name" value="galE"/>
    <property type="match status" value="1"/>
</dbReference>
<dbReference type="STRING" id="665467.SAMN02982931_04253"/>
<name>A0A1G6E9R7_9HYPH</name>
<evidence type="ECO:0000313" key="13">
    <source>
        <dbReference type="Proteomes" id="UP000199071"/>
    </source>
</evidence>
<evidence type="ECO:0000256" key="8">
    <source>
        <dbReference type="ARBA" id="ARBA00023235"/>
    </source>
</evidence>
<sequence length="325" mass="35198">MKRVLVVGGAGFIGSHTCKLLASRGHEPIVLDNLSAGHEQAVRWGPLVRADIRDSASIEKALADSRPDAVIHFAAHAYVGESVTNPAKYYDNNVTGTLVLLEAMRRAGIGRMVFSSSCATYGNPGGDLITEATRLEPINPYGWSKRMVEQVLSDYSAAYDLSFVTLRYFNAAGADPDGELSERHDPETHLIPRTLLAAAGQATHLDIFGDDYPTPDGTCIRDFIHVMDLAEAHVAAIDLLDRSTGAHRLNVGTGVGSSILEIVRHVERVVGRAVPTIVRQRRPGDPPILVADPRQANEILGFRPRYSDIDTIIRTAWPAFAGSAD</sequence>
<dbReference type="OrthoDB" id="9801785at2"/>
<comment type="subunit">
    <text evidence="10">Homodimer.</text>
</comment>
<dbReference type="PANTHER" id="PTHR43725:SF53">
    <property type="entry name" value="UDP-ARABINOSE 4-EPIMERASE 1"/>
    <property type="match status" value="1"/>
</dbReference>
<organism evidence="12 13">
    <name type="scientific">Bauldia litoralis</name>
    <dbReference type="NCBI Taxonomy" id="665467"/>
    <lineage>
        <taxon>Bacteria</taxon>
        <taxon>Pseudomonadati</taxon>
        <taxon>Pseudomonadota</taxon>
        <taxon>Alphaproteobacteria</taxon>
        <taxon>Hyphomicrobiales</taxon>
        <taxon>Kaistiaceae</taxon>
        <taxon>Bauldia</taxon>
    </lineage>
</organism>
<dbReference type="CDD" id="cd05247">
    <property type="entry name" value="UDP_G4E_1_SDR_e"/>
    <property type="match status" value="1"/>
</dbReference>
<dbReference type="Proteomes" id="UP000199071">
    <property type="component" value="Unassembled WGS sequence"/>
</dbReference>
<dbReference type="EMBL" id="FMXQ01000011">
    <property type="protein sequence ID" value="SDB54146.1"/>
    <property type="molecule type" value="Genomic_DNA"/>
</dbReference>
<evidence type="ECO:0000256" key="2">
    <source>
        <dbReference type="ARBA" id="ARBA00001911"/>
    </source>
</evidence>
<reference evidence="12 13" key="1">
    <citation type="submission" date="2016-10" db="EMBL/GenBank/DDBJ databases">
        <authorList>
            <person name="de Groot N.N."/>
        </authorList>
    </citation>
    <scope>NUCLEOTIDE SEQUENCE [LARGE SCALE GENOMIC DNA]</scope>
    <source>
        <strain evidence="12 13">ATCC 35022</strain>
    </source>
</reference>
<dbReference type="GO" id="GO:0003978">
    <property type="term" value="F:UDP-glucose 4-epimerase activity"/>
    <property type="evidence" value="ECO:0007669"/>
    <property type="project" value="UniProtKB-UniRule"/>
</dbReference>
<dbReference type="SUPFAM" id="SSF51735">
    <property type="entry name" value="NAD(P)-binding Rossmann-fold domains"/>
    <property type="match status" value="1"/>
</dbReference>
<protein>
    <recommendedName>
        <fullName evidence="6 10">UDP-glucose 4-epimerase</fullName>
        <ecNumber evidence="5 10">5.1.3.2</ecNumber>
    </recommendedName>
</protein>
<evidence type="ECO:0000256" key="4">
    <source>
        <dbReference type="ARBA" id="ARBA00007637"/>
    </source>
</evidence>
<comment type="pathway">
    <text evidence="3 10">Carbohydrate metabolism; galactose metabolism.</text>
</comment>
<comment type="catalytic activity">
    <reaction evidence="1 10">
        <text>UDP-alpha-D-glucose = UDP-alpha-D-galactose</text>
        <dbReference type="Rhea" id="RHEA:22168"/>
        <dbReference type="ChEBI" id="CHEBI:58885"/>
        <dbReference type="ChEBI" id="CHEBI:66914"/>
        <dbReference type="EC" id="5.1.3.2"/>
    </reaction>
</comment>
<dbReference type="InterPro" id="IPR005886">
    <property type="entry name" value="UDP_G4E"/>
</dbReference>
<dbReference type="UniPathway" id="UPA00214"/>
<keyword evidence="13" id="KW-1185">Reference proteome</keyword>
<evidence type="ECO:0000256" key="10">
    <source>
        <dbReference type="RuleBase" id="RU366046"/>
    </source>
</evidence>
<proteinExistence type="inferred from homology"/>
<evidence type="ECO:0000256" key="6">
    <source>
        <dbReference type="ARBA" id="ARBA00018569"/>
    </source>
</evidence>
<dbReference type="GO" id="GO:0033499">
    <property type="term" value="P:galactose catabolic process via UDP-galactose, Leloir pathway"/>
    <property type="evidence" value="ECO:0007669"/>
    <property type="project" value="TreeGrafter"/>
</dbReference>
<accession>A0A1G6E9R7</accession>
<dbReference type="PANTHER" id="PTHR43725">
    <property type="entry name" value="UDP-GLUCOSE 4-EPIMERASE"/>
    <property type="match status" value="1"/>
</dbReference>
<evidence type="ECO:0000256" key="3">
    <source>
        <dbReference type="ARBA" id="ARBA00004947"/>
    </source>
</evidence>
<comment type="similarity">
    <text evidence="4 10">Belongs to the NAD(P)-dependent epimerase/dehydratase family.</text>
</comment>
<evidence type="ECO:0000313" key="12">
    <source>
        <dbReference type="EMBL" id="SDB54146.1"/>
    </source>
</evidence>
<keyword evidence="9 10" id="KW-0119">Carbohydrate metabolism</keyword>
<keyword evidence="7 10" id="KW-0520">NAD</keyword>
<feature type="domain" description="NAD-dependent epimerase/dehydratase" evidence="11">
    <location>
        <begin position="4"/>
        <end position="252"/>
    </location>
</feature>
<dbReference type="AlphaFoldDB" id="A0A1G6E9R7"/>
<dbReference type="Gene3D" id="3.90.25.10">
    <property type="entry name" value="UDP-galactose 4-epimerase, domain 1"/>
    <property type="match status" value="1"/>
</dbReference>
<evidence type="ECO:0000256" key="5">
    <source>
        <dbReference type="ARBA" id="ARBA00013189"/>
    </source>
</evidence>
<gene>
    <name evidence="12" type="ORF">SAMN02982931_04253</name>
</gene>
<dbReference type="EC" id="5.1.3.2" evidence="5 10"/>
<dbReference type="Gene3D" id="3.40.50.720">
    <property type="entry name" value="NAD(P)-binding Rossmann-like Domain"/>
    <property type="match status" value="1"/>
</dbReference>
<evidence type="ECO:0000256" key="9">
    <source>
        <dbReference type="ARBA" id="ARBA00023277"/>
    </source>
</evidence>
<evidence type="ECO:0000259" key="11">
    <source>
        <dbReference type="Pfam" id="PF01370"/>
    </source>
</evidence>
<evidence type="ECO:0000256" key="1">
    <source>
        <dbReference type="ARBA" id="ARBA00000083"/>
    </source>
</evidence>
<keyword evidence="8 10" id="KW-0413">Isomerase</keyword>
<dbReference type="InterPro" id="IPR036291">
    <property type="entry name" value="NAD(P)-bd_dom_sf"/>
</dbReference>